<dbReference type="RefSeq" id="WP_343882441.1">
    <property type="nucleotide sequence ID" value="NZ_BAAAIJ010000065.1"/>
</dbReference>
<protein>
    <submittedName>
        <fullName evidence="2">IS1380 family transposase</fullName>
    </submittedName>
</protein>
<comment type="caution">
    <text evidence="2">The sequence shown here is derived from an EMBL/GenBank/DDBJ whole genome shotgun (WGS) entry which is preliminary data.</text>
</comment>
<gene>
    <name evidence="2" type="ORF">ACFSFX_08640</name>
</gene>
<reference evidence="3" key="1">
    <citation type="journal article" date="2019" name="Int. J. Syst. Evol. Microbiol.">
        <title>The Global Catalogue of Microorganisms (GCM) 10K type strain sequencing project: providing services to taxonomists for standard genome sequencing and annotation.</title>
        <authorList>
            <consortium name="The Broad Institute Genomics Platform"/>
            <consortium name="The Broad Institute Genome Sequencing Center for Infectious Disease"/>
            <person name="Wu L."/>
            <person name="Ma J."/>
        </authorList>
    </citation>
    <scope>NUCLEOTIDE SEQUENCE [LARGE SCALE GENOMIC DNA]</scope>
    <source>
        <strain evidence="3">JCM 11496</strain>
    </source>
</reference>
<dbReference type="InterPro" id="IPR025668">
    <property type="entry name" value="Tnp_DDE_dom"/>
</dbReference>
<dbReference type="EMBL" id="JBHUGA010000022">
    <property type="protein sequence ID" value="MFD1846662.1"/>
    <property type="molecule type" value="Genomic_DNA"/>
</dbReference>
<evidence type="ECO:0000313" key="2">
    <source>
        <dbReference type="EMBL" id="MFD1846662.1"/>
    </source>
</evidence>
<name>A0ABW4Q7I0_9MICC</name>
<proteinExistence type="predicted"/>
<feature type="domain" description="Transposase DDE" evidence="1">
    <location>
        <begin position="10"/>
        <end position="468"/>
    </location>
</feature>
<organism evidence="2 3">
    <name type="scientific">Arthrobacter flavus</name>
    <dbReference type="NCBI Taxonomy" id="95172"/>
    <lineage>
        <taxon>Bacteria</taxon>
        <taxon>Bacillati</taxon>
        <taxon>Actinomycetota</taxon>
        <taxon>Actinomycetes</taxon>
        <taxon>Micrococcales</taxon>
        <taxon>Micrococcaceae</taxon>
        <taxon>Arthrobacter</taxon>
    </lineage>
</organism>
<dbReference type="Proteomes" id="UP001597307">
    <property type="component" value="Unassembled WGS sequence"/>
</dbReference>
<dbReference type="Pfam" id="PF13701">
    <property type="entry name" value="DDE_Tnp_1_4"/>
    <property type="match status" value="1"/>
</dbReference>
<dbReference type="InterPro" id="IPR047960">
    <property type="entry name" value="Transpos_IS1380"/>
</dbReference>
<dbReference type="NCBIfam" id="NF033539">
    <property type="entry name" value="transpos_IS1380"/>
    <property type="match status" value="1"/>
</dbReference>
<evidence type="ECO:0000313" key="3">
    <source>
        <dbReference type="Proteomes" id="UP001597307"/>
    </source>
</evidence>
<keyword evidence="3" id="KW-1185">Reference proteome</keyword>
<accession>A0ABW4Q7I0</accession>
<sequence>MHKSTHVFPPVPVDFTSQSLISHAGTKILTGFIDALDFKDLCEDRLRQFTPPGAVHRPGHLVARLAVMLCAGGEYVSDLDMFRTQPGIFGPVASNATVSRFFDRTAANPEVFAHGFETLTRTLRSRVWEAAGDRNPAARATPAEPLIIDLDATLVSSHSDKEAVAGTYKGGYGFAPFTASIDHGTGYGTGEILACLLRPGNAGANNAADHIRVFTTAINQLPDGFFDETGTLSGERILIRTDSAGASRKFLWHLHEAGVQFSTSYPLPASKAHMVHWLEDKTNWQPALDTAGNERPDAWVINATDVIPLIDYPPGTNIYLRAEPLHPGAQPTLLDLDGHRITAFLTNSPRWHAPALDARHRARGRCENRIKTLKKTGLGKLPFHSFAANQAWALLASLALNLTSWLQLTCLPAGHQAAFWDIKRWRYRVFATAGKLIITARKQRLLFSETAPERALMTVIVAAITSLKRPAPV</sequence>
<evidence type="ECO:0000259" key="1">
    <source>
        <dbReference type="Pfam" id="PF13701"/>
    </source>
</evidence>